<evidence type="ECO:0000256" key="9">
    <source>
        <dbReference type="ARBA" id="ARBA00023004"/>
    </source>
</evidence>
<comment type="function">
    <text evidence="1">Membrane-anchoring subunit of succinate dehydrogenase (SDH).</text>
</comment>
<keyword evidence="5 12" id="KW-0349">Heme</keyword>
<feature type="transmembrane region" description="Helical" evidence="13">
    <location>
        <begin position="108"/>
        <end position="130"/>
    </location>
</feature>
<gene>
    <name evidence="14" type="primary">sdhC</name>
    <name evidence="14" type="ORF">M9393_01570</name>
</gene>
<dbReference type="EMBL" id="CP097753">
    <property type="protein sequence ID" value="URJ28424.1"/>
    <property type="molecule type" value="Genomic_DNA"/>
</dbReference>
<protein>
    <recommendedName>
        <fullName evidence="4">Succinate dehydrogenase cytochrome b556 subunit</fullName>
    </recommendedName>
</protein>
<evidence type="ECO:0000256" key="1">
    <source>
        <dbReference type="ARBA" id="ARBA00004050"/>
    </source>
</evidence>
<dbReference type="CDD" id="cd03499">
    <property type="entry name" value="SQR_TypeC_SdhC"/>
    <property type="match status" value="1"/>
</dbReference>
<dbReference type="SUPFAM" id="SSF81343">
    <property type="entry name" value="Fumarate reductase respiratory complex transmembrane subunits"/>
    <property type="match status" value="1"/>
</dbReference>
<feature type="transmembrane region" description="Helical" evidence="13">
    <location>
        <begin position="63"/>
        <end position="87"/>
    </location>
</feature>
<comment type="subcellular location">
    <subcellularLocation>
        <location evidence="2">Membrane</location>
    </subcellularLocation>
</comment>
<dbReference type="PIRSF" id="PIRSF000178">
    <property type="entry name" value="SDH_cyt_b560"/>
    <property type="match status" value="1"/>
</dbReference>
<dbReference type="Proteomes" id="UP001056209">
    <property type="component" value="Chromosome"/>
</dbReference>
<evidence type="ECO:0000256" key="13">
    <source>
        <dbReference type="SAM" id="Phobius"/>
    </source>
</evidence>
<evidence type="ECO:0000256" key="6">
    <source>
        <dbReference type="ARBA" id="ARBA00022692"/>
    </source>
</evidence>
<sequence>MIKENKKPIHLNIRTIRFPITAVASILHRISGILLFIIIGPILWLLKLSLSSNNEFYKIYNFLLLNCYISKFLFWIITIVMMYHVIAGIRQILMDFGYLEQTLLIGKISVKIIFVLTILLSVLSGILIWYPLNRP</sequence>
<comment type="subunit">
    <text evidence="11">Part of an enzyme complex containing four subunits: a flavoprotein, an iron-sulfur protein, plus two membrane-anchoring proteins, SdhC and SdhD. The complex can form homotrimers.</text>
</comment>
<evidence type="ECO:0000256" key="4">
    <source>
        <dbReference type="ARBA" id="ARBA00020076"/>
    </source>
</evidence>
<keyword evidence="10 13" id="KW-0472">Membrane</keyword>
<accession>A0A9Q8TW74</accession>
<dbReference type="GO" id="GO:0046872">
    <property type="term" value="F:metal ion binding"/>
    <property type="evidence" value="ECO:0007669"/>
    <property type="project" value="UniProtKB-KW"/>
</dbReference>
<evidence type="ECO:0000313" key="15">
    <source>
        <dbReference type="Proteomes" id="UP001056209"/>
    </source>
</evidence>
<dbReference type="Gene3D" id="1.20.1300.10">
    <property type="entry name" value="Fumarate reductase/succinate dehydrogenase, transmembrane subunit"/>
    <property type="match status" value="1"/>
</dbReference>
<evidence type="ECO:0000256" key="3">
    <source>
        <dbReference type="ARBA" id="ARBA00007244"/>
    </source>
</evidence>
<evidence type="ECO:0000256" key="11">
    <source>
        <dbReference type="ARBA" id="ARBA00025912"/>
    </source>
</evidence>
<keyword evidence="9 12" id="KW-0408">Iron</keyword>
<evidence type="ECO:0000256" key="12">
    <source>
        <dbReference type="PIRSR" id="PIRSR000178-1"/>
    </source>
</evidence>
<dbReference type="InterPro" id="IPR034804">
    <property type="entry name" value="SQR/QFR_C/D"/>
</dbReference>
<evidence type="ECO:0000313" key="14">
    <source>
        <dbReference type="EMBL" id="URJ28424.1"/>
    </source>
</evidence>
<comment type="cofactor">
    <cofactor evidence="12">
        <name>heme</name>
        <dbReference type="ChEBI" id="CHEBI:30413"/>
    </cofactor>
    <text evidence="12">The heme is bound between the two transmembrane subunits.</text>
</comment>
<dbReference type="Pfam" id="PF01127">
    <property type="entry name" value="Sdh_cyt"/>
    <property type="match status" value="1"/>
</dbReference>
<dbReference type="AlphaFoldDB" id="A0A9Q8TW74"/>
<evidence type="ECO:0000256" key="5">
    <source>
        <dbReference type="ARBA" id="ARBA00022617"/>
    </source>
</evidence>
<dbReference type="NCBIfam" id="TIGR02970">
    <property type="entry name" value="succ_dehyd_cytB"/>
    <property type="match status" value="1"/>
</dbReference>
<dbReference type="PANTHER" id="PTHR10978">
    <property type="entry name" value="SUCCINATE DEHYDROGENASE CYTOCHROME B560 SUBUNIT"/>
    <property type="match status" value="1"/>
</dbReference>
<dbReference type="PANTHER" id="PTHR10978:SF5">
    <property type="entry name" value="SUCCINATE DEHYDROGENASE CYTOCHROME B560 SUBUNIT, MITOCHONDRIAL"/>
    <property type="match status" value="1"/>
</dbReference>
<feature type="transmembrane region" description="Helical" evidence="13">
    <location>
        <begin position="20"/>
        <end position="43"/>
    </location>
</feature>
<dbReference type="GO" id="GO:0005886">
    <property type="term" value="C:plasma membrane"/>
    <property type="evidence" value="ECO:0007669"/>
    <property type="project" value="TreeGrafter"/>
</dbReference>
<proteinExistence type="inferred from homology"/>
<dbReference type="InterPro" id="IPR014314">
    <property type="entry name" value="Succ_DH_cytb556"/>
</dbReference>
<comment type="similarity">
    <text evidence="3">Belongs to the cytochrome b560 family.</text>
</comment>
<evidence type="ECO:0000256" key="8">
    <source>
        <dbReference type="ARBA" id="ARBA00022989"/>
    </source>
</evidence>
<evidence type="ECO:0000256" key="7">
    <source>
        <dbReference type="ARBA" id="ARBA00022723"/>
    </source>
</evidence>
<dbReference type="GO" id="GO:0006099">
    <property type="term" value="P:tricarboxylic acid cycle"/>
    <property type="evidence" value="ECO:0007669"/>
    <property type="project" value="InterPro"/>
</dbReference>
<dbReference type="InterPro" id="IPR000701">
    <property type="entry name" value="SuccDH_FuR_B_TM-su"/>
</dbReference>
<dbReference type="RefSeq" id="WP_250248878.1">
    <property type="nucleotide sequence ID" value="NZ_CP097753.1"/>
</dbReference>
<keyword evidence="6 13" id="KW-0812">Transmembrane</keyword>
<organism evidence="14 15">
    <name type="scientific">Candidatus Blochmannia vicinus</name>
    <name type="common">nom. nud.</name>
    <dbReference type="NCBI Taxonomy" id="251540"/>
    <lineage>
        <taxon>Bacteria</taxon>
        <taxon>Pseudomonadati</taxon>
        <taxon>Pseudomonadota</taxon>
        <taxon>Gammaproteobacteria</taxon>
        <taxon>Enterobacterales</taxon>
        <taxon>Enterobacteriaceae</taxon>
        <taxon>ant endosymbionts</taxon>
        <taxon>Candidatus Blochmanniella</taxon>
    </lineage>
</organism>
<name>A0A9Q8TW74_9ENTR</name>
<keyword evidence="8 13" id="KW-1133">Transmembrane helix</keyword>
<keyword evidence="7 12" id="KW-0479">Metal-binding</keyword>
<dbReference type="GO" id="GO:0009055">
    <property type="term" value="F:electron transfer activity"/>
    <property type="evidence" value="ECO:0007669"/>
    <property type="project" value="InterPro"/>
</dbReference>
<evidence type="ECO:0000256" key="2">
    <source>
        <dbReference type="ARBA" id="ARBA00004370"/>
    </source>
</evidence>
<reference evidence="14" key="1">
    <citation type="submission" date="2022-05" db="EMBL/GenBank/DDBJ databases">
        <title>Impact of host demography and evolutionary history on endosymbiont molecular evolution: a test in carpenter ants (Genus Camponotus) and their Blochmannia endosymbionts.</title>
        <authorList>
            <person name="Manthey J.D."/>
            <person name="Giron J.C."/>
            <person name="Hruska J.P."/>
        </authorList>
    </citation>
    <scope>NUCLEOTIDE SEQUENCE</scope>
    <source>
        <strain evidence="14">C-039</strain>
    </source>
</reference>
<evidence type="ECO:0000256" key="10">
    <source>
        <dbReference type="ARBA" id="ARBA00023136"/>
    </source>
</evidence>
<feature type="binding site" description="axial binding residue" evidence="12">
    <location>
        <position position="84"/>
    </location>
    <ligand>
        <name>heme</name>
        <dbReference type="ChEBI" id="CHEBI:30413"/>
        <note>ligand shared with second transmembrane subunit</note>
    </ligand>
    <ligandPart>
        <name>Fe</name>
        <dbReference type="ChEBI" id="CHEBI:18248"/>
    </ligandPart>
</feature>